<dbReference type="STRING" id="2004952.A0A2C5YPD5"/>
<dbReference type="Gene3D" id="1.10.1200.10">
    <property type="entry name" value="ACP-like"/>
    <property type="match status" value="1"/>
</dbReference>
<dbReference type="Pfam" id="PF00501">
    <property type="entry name" value="AMP-binding"/>
    <property type="match status" value="1"/>
</dbReference>
<keyword evidence="3" id="KW-0436">Ligase</keyword>
<dbReference type="SUPFAM" id="SSF56801">
    <property type="entry name" value="Acetyl-CoA synthetase-like"/>
    <property type="match status" value="1"/>
</dbReference>
<dbReference type="InterPro" id="IPR010080">
    <property type="entry name" value="Thioester_reductase-like_dom"/>
</dbReference>
<evidence type="ECO:0000259" key="5">
    <source>
        <dbReference type="PROSITE" id="PS50075"/>
    </source>
</evidence>
<dbReference type="Proteomes" id="UP000226431">
    <property type="component" value="Unassembled WGS sequence"/>
</dbReference>
<evidence type="ECO:0000313" key="6">
    <source>
        <dbReference type="EMBL" id="PHH70627.1"/>
    </source>
</evidence>
<feature type="region of interest" description="Disordered" evidence="4">
    <location>
        <begin position="837"/>
        <end position="858"/>
    </location>
</feature>
<dbReference type="FunFam" id="3.30.300.30:FF:000015">
    <property type="entry name" value="Nonribosomal peptide synthase SidD"/>
    <property type="match status" value="1"/>
</dbReference>
<reference evidence="6 7" key="1">
    <citation type="submission" date="2017-06" db="EMBL/GenBank/DDBJ databases">
        <title>Ant-infecting Ophiocordyceps genomes reveal a high diversity of potential behavioral manipulation genes and a possible major role for enterotoxins.</title>
        <authorList>
            <person name="De Bekker C."/>
            <person name="Evans H.C."/>
            <person name="Brachmann A."/>
            <person name="Hughes D.P."/>
        </authorList>
    </citation>
    <scope>NUCLEOTIDE SEQUENCE [LARGE SCALE GENOMIC DNA]</scope>
    <source>
        <strain evidence="6 7">Map16</strain>
    </source>
</reference>
<organism evidence="6 7">
    <name type="scientific">Ophiocordyceps camponoti-rufipedis</name>
    <dbReference type="NCBI Taxonomy" id="2004952"/>
    <lineage>
        <taxon>Eukaryota</taxon>
        <taxon>Fungi</taxon>
        <taxon>Dikarya</taxon>
        <taxon>Ascomycota</taxon>
        <taxon>Pezizomycotina</taxon>
        <taxon>Sordariomycetes</taxon>
        <taxon>Hypocreomycetidae</taxon>
        <taxon>Hypocreales</taxon>
        <taxon>Ophiocordycipitaceae</taxon>
        <taxon>Ophiocordyceps</taxon>
    </lineage>
</organism>
<dbReference type="InterPro" id="IPR036291">
    <property type="entry name" value="NAD(P)-bd_dom_sf"/>
</dbReference>
<evidence type="ECO:0000256" key="4">
    <source>
        <dbReference type="SAM" id="MobiDB-lite"/>
    </source>
</evidence>
<dbReference type="InterPro" id="IPR013120">
    <property type="entry name" value="FAR_NAD-bd"/>
</dbReference>
<dbReference type="OrthoDB" id="416786at2759"/>
<evidence type="ECO:0000313" key="7">
    <source>
        <dbReference type="Proteomes" id="UP000226431"/>
    </source>
</evidence>
<dbReference type="SUPFAM" id="SSF51735">
    <property type="entry name" value="NAD(P)-binding Rossmann-fold domains"/>
    <property type="match status" value="1"/>
</dbReference>
<dbReference type="CDD" id="cd05918">
    <property type="entry name" value="A_NRPS_SidN3_like"/>
    <property type="match status" value="1"/>
</dbReference>
<dbReference type="AlphaFoldDB" id="A0A2C5YPD5"/>
<feature type="domain" description="Carrier" evidence="5">
    <location>
        <begin position="366"/>
        <end position="444"/>
    </location>
</feature>
<dbReference type="EMBL" id="NJES01000604">
    <property type="protein sequence ID" value="PHH70627.1"/>
    <property type="molecule type" value="Genomic_DNA"/>
</dbReference>
<dbReference type="Gene3D" id="3.30.300.30">
    <property type="match status" value="1"/>
</dbReference>
<dbReference type="InterPro" id="IPR006162">
    <property type="entry name" value="Ppantetheine_attach_site"/>
</dbReference>
<dbReference type="InterPro" id="IPR045851">
    <property type="entry name" value="AMP-bd_C_sf"/>
</dbReference>
<dbReference type="PROSITE" id="PS00012">
    <property type="entry name" value="PHOSPHOPANTETHEINE"/>
    <property type="match status" value="1"/>
</dbReference>
<dbReference type="PANTHER" id="PTHR44845">
    <property type="entry name" value="CARRIER DOMAIN-CONTAINING PROTEIN"/>
    <property type="match status" value="1"/>
</dbReference>
<accession>A0A2C5YPD5</accession>
<dbReference type="SUPFAM" id="SSF47336">
    <property type="entry name" value="ACP-like"/>
    <property type="match status" value="1"/>
</dbReference>
<gene>
    <name evidence="6" type="ORF">CDD80_5882</name>
</gene>
<proteinExistence type="predicted"/>
<name>A0A2C5YPD5_9HYPO</name>
<dbReference type="InterPro" id="IPR000873">
    <property type="entry name" value="AMP-dep_synth/lig_dom"/>
</dbReference>
<protein>
    <recommendedName>
        <fullName evidence="5">Carrier domain-containing protein</fullName>
    </recommendedName>
</protein>
<dbReference type="InterPro" id="IPR036736">
    <property type="entry name" value="ACP-like_sf"/>
</dbReference>
<dbReference type="Pfam" id="PF00550">
    <property type="entry name" value="PP-binding"/>
    <property type="match status" value="1"/>
</dbReference>
<dbReference type="GO" id="GO:0016874">
    <property type="term" value="F:ligase activity"/>
    <property type="evidence" value="ECO:0007669"/>
    <property type="project" value="UniProtKB-KW"/>
</dbReference>
<sequence>MITHQNLSSALHHQAPLLAYTPSTRILDFSSYSFDVSIANLFRALFCGGCLCVPSDADRLDDLASTINRLRANVAHLTPSVARLLRPEDVPGLSRLHLGGEPVCLADVEPWWEAGSVRVLAGYGPSECTAASTICRPPASPADLVACLGSGAGLVTWVVHPDDHDRLLPPGCVGELLLEGPLVGRGYLADPVRTEAVFIRDPVWLARPARLYKTGDLVRQKPDGSLLFVGRNDTQVKIRGQRVELAEVELRVRQLMMADVRGPVVAEVVVHGCLPSLAVFLLLNSKDSSSSNISSSNSSPPCALLSVAPDVRDSLAARLPAYMVPTLFFSVSELPMTAAGKTDRRRLREMGAAVAAAQRQAVAEQQPTSSLELKLQHILARVLGLETACVGPQDCFFRLGGDSLRAIKVVAAAREAGVRLAVADLYSQSPASIQNLARVASGSRSKTVRIDLMAEIDRHDAMLIASSSSLLKGVVNGHDPSRHPLTVLVTGANGFIGTQILRQLLDHRLVSRVIGLVRGSTASVARARTVAAAVRAGWWSDVYEDKLDVWAGDLTLPRLGLDVSRWDTLSTTVDVVIHNGARVHFVASYRLLEAANVSSTLELLKLTGKIRIVYVSTARRRDPSEESDEEVALELAGNDDVTAYSQTKFVAEALVRRAAVRRPPDRRHAVVSPGFVIGTPTEGVANADDFLWRLAAACIRTGAYNEDEASAWIPLSDAASAAGAMVKAAVGEETSPLVTQVKGGMTLSDVWAVLIGMGYQLKPSPSQEWLAAVMADMEAQGDKHPLRPLVHLVHVSRADVRWADSWREDSVAAVRLKAAVRRSAEFLVGAGFLPRPASTETEQDGRRTAGVAFSRTGR</sequence>
<dbReference type="Pfam" id="PF07993">
    <property type="entry name" value="NAD_binding_4"/>
    <property type="match status" value="1"/>
</dbReference>
<dbReference type="InterPro" id="IPR042099">
    <property type="entry name" value="ANL_N_sf"/>
</dbReference>
<dbReference type="PANTHER" id="PTHR44845:SF4">
    <property type="entry name" value="NONRIBOSOMAL PEPTIDE SYNTHASE INPA"/>
    <property type="match status" value="1"/>
</dbReference>
<dbReference type="Gene3D" id="3.40.50.720">
    <property type="entry name" value="NAD(P)-binding Rossmann-like Domain"/>
    <property type="match status" value="1"/>
</dbReference>
<dbReference type="Gene3D" id="3.40.50.12780">
    <property type="entry name" value="N-terminal domain of ligase-like"/>
    <property type="match status" value="1"/>
</dbReference>
<keyword evidence="7" id="KW-1185">Reference proteome</keyword>
<evidence type="ECO:0000256" key="1">
    <source>
        <dbReference type="ARBA" id="ARBA00022450"/>
    </source>
</evidence>
<keyword evidence="1" id="KW-0596">Phosphopantetheine</keyword>
<evidence type="ECO:0000256" key="3">
    <source>
        <dbReference type="ARBA" id="ARBA00022598"/>
    </source>
</evidence>
<evidence type="ECO:0000256" key="2">
    <source>
        <dbReference type="ARBA" id="ARBA00022553"/>
    </source>
</evidence>
<dbReference type="PROSITE" id="PS50075">
    <property type="entry name" value="CARRIER"/>
    <property type="match status" value="1"/>
</dbReference>
<keyword evidence="2" id="KW-0597">Phosphoprotein</keyword>
<comment type="caution">
    <text evidence="6">The sequence shown here is derived from an EMBL/GenBank/DDBJ whole genome shotgun (WGS) entry which is preliminary data.</text>
</comment>
<dbReference type="InterPro" id="IPR009081">
    <property type="entry name" value="PP-bd_ACP"/>
</dbReference>
<dbReference type="NCBIfam" id="TIGR01746">
    <property type="entry name" value="Thioester-redct"/>
    <property type="match status" value="1"/>
</dbReference>